<dbReference type="CDD" id="cd03156">
    <property type="entry name" value="uroplakin_I_like_LEL"/>
    <property type="match status" value="1"/>
</dbReference>
<keyword evidence="8" id="KW-1185">Reference proteome</keyword>
<evidence type="ECO:0000313" key="7">
    <source>
        <dbReference type="Ensembl" id="ENSAMXP00000000873.2"/>
    </source>
</evidence>
<dbReference type="InParanoid" id="W5JZW3"/>
<keyword evidence="2 6" id="KW-0812">Transmembrane</keyword>
<organism evidence="7 8">
    <name type="scientific">Astyanax mexicanus</name>
    <name type="common">Blind cave fish</name>
    <name type="synonym">Astyanax fasciatus mexicanus</name>
    <dbReference type="NCBI Taxonomy" id="7994"/>
    <lineage>
        <taxon>Eukaryota</taxon>
        <taxon>Metazoa</taxon>
        <taxon>Chordata</taxon>
        <taxon>Craniata</taxon>
        <taxon>Vertebrata</taxon>
        <taxon>Euteleostomi</taxon>
        <taxon>Actinopterygii</taxon>
        <taxon>Neopterygii</taxon>
        <taxon>Teleostei</taxon>
        <taxon>Ostariophysi</taxon>
        <taxon>Characiformes</taxon>
        <taxon>Characoidei</taxon>
        <taxon>Acestrorhamphidae</taxon>
        <taxon>Acestrorhamphinae</taxon>
        <taxon>Astyanax</taxon>
    </lineage>
</organism>
<accession>W5JZW3</accession>
<evidence type="ECO:0000256" key="2">
    <source>
        <dbReference type="ARBA" id="ARBA00022692"/>
    </source>
</evidence>
<reference evidence="7" key="4">
    <citation type="submission" date="2025-09" db="UniProtKB">
        <authorList>
            <consortium name="Ensembl"/>
        </authorList>
    </citation>
    <scope>IDENTIFICATION</scope>
</reference>
<dbReference type="Proteomes" id="UP000018467">
    <property type="component" value="Unassembled WGS sequence"/>
</dbReference>
<dbReference type="Pfam" id="PF00335">
    <property type="entry name" value="Tetraspanin"/>
    <property type="match status" value="1"/>
</dbReference>
<evidence type="ECO:0000256" key="3">
    <source>
        <dbReference type="ARBA" id="ARBA00022989"/>
    </source>
</evidence>
<dbReference type="PANTHER" id="PTHR19282:SF216">
    <property type="entry name" value="TETRASPANIN-1"/>
    <property type="match status" value="1"/>
</dbReference>
<keyword evidence="3 6" id="KW-1133">Transmembrane helix</keyword>
<evidence type="ECO:0000256" key="6">
    <source>
        <dbReference type="SAM" id="Phobius"/>
    </source>
</evidence>
<dbReference type="SUPFAM" id="SSF48652">
    <property type="entry name" value="Tetraspanin"/>
    <property type="match status" value="1"/>
</dbReference>
<evidence type="ECO:0000256" key="1">
    <source>
        <dbReference type="ARBA" id="ARBA00004127"/>
    </source>
</evidence>
<keyword evidence="4 6" id="KW-0472">Membrane</keyword>
<protein>
    <submittedName>
        <fullName evidence="7">Tetraspanin 34</fullName>
    </submittedName>
</protein>
<dbReference type="Ensembl" id="ENSAMXT00000000873.2">
    <property type="protein sequence ID" value="ENSAMXP00000000873.2"/>
    <property type="gene ID" value="ENSAMXG00000000853.2"/>
</dbReference>
<reference evidence="7" key="3">
    <citation type="submission" date="2025-08" db="UniProtKB">
        <authorList>
            <consortium name="Ensembl"/>
        </authorList>
    </citation>
    <scope>IDENTIFICATION</scope>
</reference>
<sequence>MVMHIFAGHFRFLNTAPPHVYVMHAVPEKCVILIKTFFSQLYHQQHLSLMRKTMRKKKTWKKLHPLVPWPLHQHTLSLHYISALVLPQHKQLSLMRKTTWEKKIWEELHPVVPWIQHQHKLHLHHISALVIPLQHKLAGGVSVCVGVLVEVNSKYLRTVLDHIKDSPPELAQLGNVGFLLIAVGIILAFMGFLGCCGALCNNKCMLMTFFITVLIVFLAEVAGAVLILLFQPMAEKLLTGIRGKVAKSIQSSYGENEVFTTAWNETMNLMQCCGYNNYTDFTNSPFMKQTTQYPNNCCHQKDAQCTKTAAIKENTPGCFSAVVKLVEENSVLMAGVAICIAAIEVCAMTVSVLLYKN</sequence>
<dbReference type="GeneTree" id="ENSGT00940000164506"/>
<feature type="transmembrane region" description="Helical" evidence="6">
    <location>
        <begin position="206"/>
        <end position="230"/>
    </location>
</feature>
<name>W5JZW3_ASTMX</name>
<dbReference type="InterPro" id="IPR008952">
    <property type="entry name" value="Tetraspanin_EC2_sf"/>
</dbReference>
<dbReference type="InterPro" id="IPR018499">
    <property type="entry name" value="Tetraspanin/Peripherin"/>
</dbReference>
<keyword evidence="5" id="KW-0325">Glycoprotein</keyword>
<dbReference type="eggNOG" id="KOG3882">
    <property type="taxonomic scope" value="Eukaryota"/>
</dbReference>
<proteinExistence type="predicted"/>
<comment type="subcellular location">
    <subcellularLocation>
        <location evidence="1">Endomembrane system</location>
        <topology evidence="1">Multi-pass membrane protein</topology>
    </subcellularLocation>
</comment>
<dbReference type="AlphaFoldDB" id="W5JZW3"/>
<reference evidence="8" key="2">
    <citation type="journal article" date="2014" name="Nat. Commun.">
        <title>The cavefish genome reveals candidate genes for eye loss.</title>
        <authorList>
            <person name="McGaugh S.E."/>
            <person name="Gross J.B."/>
            <person name="Aken B."/>
            <person name="Blin M."/>
            <person name="Borowsky R."/>
            <person name="Chalopin D."/>
            <person name="Hinaux H."/>
            <person name="Jeffery W.R."/>
            <person name="Keene A."/>
            <person name="Ma L."/>
            <person name="Minx P."/>
            <person name="Murphy D."/>
            <person name="O'Quin K.E."/>
            <person name="Retaux S."/>
            <person name="Rohner N."/>
            <person name="Searle S.M."/>
            <person name="Stahl B.A."/>
            <person name="Tabin C."/>
            <person name="Volff J.N."/>
            <person name="Yoshizawa M."/>
            <person name="Warren W.C."/>
        </authorList>
    </citation>
    <scope>NUCLEOTIDE SEQUENCE [LARGE SCALE GENOMIC DNA]</scope>
    <source>
        <strain evidence="8">female</strain>
    </source>
</reference>
<dbReference type="PRINTS" id="PR00259">
    <property type="entry name" value="TMFOUR"/>
</dbReference>
<feature type="transmembrane region" description="Helical" evidence="6">
    <location>
        <begin position="176"/>
        <end position="199"/>
    </location>
</feature>
<reference evidence="8" key="1">
    <citation type="submission" date="2013-03" db="EMBL/GenBank/DDBJ databases">
        <authorList>
            <person name="Jeffery W."/>
            <person name="Warren W."/>
            <person name="Wilson R.K."/>
        </authorList>
    </citation>
    <scope>NUCLEOTIDE SEQUENCE</scope>
    <source>
        <strain evidence="8">female</strain>
    </source>
</reference>
<dbReference type="Bgee" id="ENSAMXG00000000853">
    <property type="expression patterns" value="Expressed in bone element and 12 other cell types or tissues"/>
</dbReference>
<dbReference type="PANTHER" id="PTHR19282">
    <property type="entry name" value="TETRASPANIN"/>
    <property type="match status" value="1"/>
</dbReference>
<dbReference type="GO" id="GO:0005886">
    <property type="term" value="C:plasma membrane"/>
    <property type="evidence" value="ECO:0007669"/>
    <property type="project" value="TreeGrafter"/>
</dbReference>
<feature type="transmembrane region" description="Helical" evidence="6">
    <location>
        <begin position="331"/>
        <end position="355"/>
    </location>
</feature>
<evidence type="ECO:0000256" key="4">
    <source>
        <dbReference type="ARBA" id="ARBA00023136"/>
    </source>
</evidence>
<evidence type="ECO:0000313" key="8">
    <source>
        <dbReference type="Proteomes" id="UP000018467"/>
    </source>
</evidence>
<dbReference type="GO" id="GO:0012505">
    <property type="term" value="C:endomembrane system"/>
    <property type="evidence" value="ECO:0007669"/>
    <property type="project" value="UniProtKB-SubCell"/>
</dbReference>
<dbReference type="HOGENOM" id="CLU_055524_4_1_1"/>
<dbReference type="Gene3D" id="1.10.1450.10">
    <property type="entry name" value="Tetraspanin"/>
    <property type="match status" value="1"/>
</dbReference>
<evidence type="ECO:0000256" key="5">
    <source>
        <dbReference type="ARBA" id="ARBA00023180"/>
    </source>
</evidence>